<feature type="domain" description="Formamidopyrimidine-DNA glycosylase catalytic" evidence="1">
    <location>
        <begin position="2"/>
        <end position="76"/>
    </location>
</feature>
<proteinExistence type="predicted"/>
<reference evidence="2 3" key="1">
    <citation type="submission" date="2011-08" db="EMBL/GenBank/DDBJ databases">
        <authorList>
            <person name="Weinstock G."/>
            <person name="Sodergren E."/>
            <person name="Clifton S."/>
            <person name="Fulton L."/>
            <person name="Fulton B."/>
            <person name="Courtney L."/>
            <person name="Fronick C."/>
            <person name="Harrison M."/>
            <person name="Strong C."/>
            <person name="Farmer C."/>
            <person name="Delahaunty K."/>
            <person name="Markovic C."/>
            <person name="Hall O."/>
            <person name="Minx P."/>
            <person name="Tomlinson C."/>
            <person name="Mitreva M."/>
            <person name="Hou S."/>
            <person name="Chen J."/>
            <person name="Wollam A."/>
            <person name="Pepin K.H."/>
            <person name="Johnson M."/>
            <person name="Bhonagiri V."/>
            <person name="Zhang X."/>
            <person name="Suruliraj S."/>
            <person name="Warren W."/>
            <person name="Chinwalla A."/>
            <person name="Mardis E.R."/>
            <person name="Wilson R.K."/>
        </authorList>
    </citation>
    <scope>NUCLEOTIDE SEQUENCE [LARGE SCALE GENOMIC DNA]</scope>
    <source>
        <strain evidence="2 3">F0432</strain>
    </source>
</reference>
<dbReference type="Pfam" id="PF01149">
    <property type="entry name" value="Fapy_DNA_glyco"/>
    <property type="match status" value="1"/>
</dbReference>
<dbReference type="SUPFAM" id="SSF81624">
    <property type="entry name" value="N-terminal domain of MutM-like DNA repair proteins"/>
    <property type="match status" value="1"/>
</dbReference>
<dbReference type="InterPro" id="IPR035937">
    <property type="entry name" value="FPG_N"/>
</dbReference>
<dbReference type="PROSITE" id="PS51068">
    <property type="entry name" value="FPG_CAT"/>
    <property type="match status" value="1"/>
</dbReference>
<dbReference type="STRING" id="797473.HMPREF9080_00654"/>
<dbReference type="GO" id="GO:0008270">
    <property type="term" value="F:zinc ion binding"/>
    <property type="evidence" value="ECO:0007669"/>
    <property type="project" value="InterPro"/>
</dbReference>
<dbReference type="GO" id="GO:0006284">
    <property type="term" value="P:base-excision repair"/>
    <property type="evidence" value="ECO:0007669"/>
    <property type="project" value="InterPro"/>
</dbReference>
<accession>G9ZD21</accession>
<evidence type="ECO:0000313" key="2">
    <source>
        <dbReference type="EMBL" id="EHM55565.1"/>
    </source>
</evidence>
<gene>
    <name evidence="2" type="ORF">HMPREF9080_00654</name>
</gene>
<organism evidence="2 3">
    <name type="scientific">Cardiobacterium valvarum F0432</name>
    <dbReference type="NCBI Taxonomy" id="797473"/>
    <lineage>
        <taxon>Bacteria</taxon>
        <taxon>Pseudomonadati</taxon>
        <taxon>Pseudomonadota</taxon>
        <taxon>Gammaproteobacteria</taxon>
        <taxon>Cardiobacteriales</taxon>
        <taxon>Cardiobacteriaceae</taxon>
        <taxon>Cardiobacterium</taxon>
    </lineage>
</organism>
<comment type="caution">
    <text evidence="2">The sequence shown here is derived from an EMBL/GenBank/DDBJ whole genome shotgun (WGS) entry which is preliminary data.</text>
</comment>
<dbReference type="PATRIC" id="fig|797473.3.peg.529"/>
<evidence type="ECO:0000313" key="3">
    <source>
        <dbReference type="Proteomes" id="UP000004750"/>
    </source>
</evidence>
<sequence length="76" mass="8360">MPELPEVETTRRGIAPHIEGQRIHAVRARVVKLRQTLDSAALDRLAGCVINHVARRGKHLILHSDDPHAPCISTSA</sequence>
<name>G9ZD21_9GAMM</name>
<protein>
    <recommendedName>
        <fullName evidence="1">Formamidopyrimidine-DNA glycosylase catalytic domain-containing protein</fullName>
    </recommendedName>
</protein>
<dbReference type="AlphaFoldDB" id="G9ZD21"/>
<dbReference type="EMBL" id="AGCM01000033">
    <property type="protein sequence ID" value="EHM55565.1"/>
    <property type="molecule type" value="Genomic_DNA"/>
</dbReference>
<dbReference type="SMART" id="SM00898">
    <property type="entry name" value="Fapy_DNA_glyco"/>
    <property type="match status" value="1"/>
</dbReference>
<dbReference type="GO" id="GO:0019104">
    <property type="term" value="F:DNA N-glycosylase activity"/>
    <property type="evidence" value="ECO:0007669"/>
    <property type="project" value="InterPro"/>
</dbReference>
<dbReference type="InterPro" id="IPR012319">
    <property type="entry name" value="FPG_cat"/>
</dbReference>
<dbReference type="HOGENOM" id="CLU_038423_3_1_6"/>
<dbReference type="Gene3D" id="3.20.190.10">
    <property type="entry name" value="MutM-like, N-terminal"/>
    <property type="match status" value="1"/>
</dbReference>
<dbReference type="Proteomes" id="UP000004750">
    <property type="component" value="Unassembled WGS sequence"/>
</dbReference>
<dbReference type="GO" id="GO:0003906">
    <property type="term" value="F:DNA-(apurinic or apyrimidinic site) endonuclease activity"/>
    <property type="evidence" value="ECO:0007669"/>
    <property type="project" value="InterPro"/>
</dbReference>
<evidence type="ECO:0000259" key="1">
    <source>
        <dbReference type="PROSITE" id="PS51068"/>
    </source>
</evidence>